<feature type="domain" description="CCHC-type" evidence="8">
    <location>
        <begin position="800"/>
        <end position="815"/>
    </location>
</feature>
<gene>
    <name evidence="10" type="ORF">DDE83_008047</name>
</gene>
<feature type="transmembrane region" description="Helical" evidence="7">
    <location>
        <begin position="263"/>
        <end position="279"/>
    </location>
</feature>
<feature type="domain" description="Major facilitator superfamily (MFS) profile" evidence="9">
    <location>
        <begin position="42"/>
        <end position="543"/>
    </location>
</feature>
<keyword evidence="5" id="KW-0862">Zinc</keyword>
<dbReference type="GO" id="GO:0000329">
    <property type="term" value="C:fungal-type vacuole membrane"/>
    <property type="evidence" value="ECO:0007669"/>
    <property type="project" value="TreeGrafter"/>
</dbReference>
<dbReference type="InterPro" id="IPR036875">
    <property type="entry name" value="Znf_CCHC_sf"/>
</dbReference>
<dbReference type="EMBL" id="QGDH01000168">
    <property type="protein sequence ID" value="RAR03889.1"/>
    <property type="molecule type" value="Genomic_DNA"/>
</dbReference>
<feature type="transmembrane region" description="Helical" evidence="7">
    <location>
        <begin position="199"/>
        <end position="217"/>
    </location>
</feature>
<name>A0A364MUR5_STELY</name>
<feature type="transmembrane region" description="Helical" evidence="7">
    <location>
        <begin position="106"/>
        <end position="126"/>
    </location>
</feature>
<reference evidence="11" key="1">
    <citation type="submission" date="2018-05" db="EMBL/GenBank/DDBJ databases">
        <title>Draft genome sequence of Stemphylium lycopersici strain CIDEFI 213.</title>
        <authorList>
            <person name="Medina R."/>
            <person name="Franco M.E.E."/>
            <person name="Lucentini C.G."/>
            <person name="Saparrat M.C.N."/>
            <person name="Balatti P.A."/>
        </authorList>
    </citation>
    <scope>NUCLEOTIDE SEQUENCE [LARGE SCALE GENOMIC DNA]</scope>
    <source>
        <strain evidence="11">CIDEFI 213</strain>
    </source>
</reference>
<feature type="transmembrane region" description="Helical" evidence="7">
    <location>
        <begin position="132"/>
        <end position="152"/>
    </location>
</feature>
<evidence type="ECO:0000256" key="4">
    <source>
        <dbReference type="ARBA" id="ARBA00023136"/>
    </source>
</evidence>
<evidence type="ECO:0000256" key="1">
    <source>
        <dbReference type="ARBA" id="ARBA00004141"/>
    </source>
</evidence>
<dbReference type="Proteomes" id="UP000249619">
    <property type="component" value="Unassembled WGS sequence"/>
</dbReference>
<feature type="transmembrane region" description="Helical" evidence="7">
    <location>
        <begin position="39"/>
        <end position="59"/>
    </location>
</feature>
<feature type="domain" description="CCHC-type" evidence="8">
    <location>
        <begin position="716"/>
        <end position="731"/>
    </location>
</feature>
<keyword evidence="2 7" id="KW-0812">Transmembrane</keyword>
<feature type="transmembrane region" description="Helical" evidence="7">
    <location>
        <begin position="428"/>
        <end position="454"/>
    </location>
</feature>
<feature type="domain" description="CCHC-type" evidence="8">
    <location>
        <begin position="820"/>
        <end position="836"/>
    </location>
</feature>
<feature type="domain" description="CCHC-type" evidence="8">
    <location>
        <begin position="738"/>
        <end position="753"/>
    </location>
</feature>
<accession>A0A364MUR5</accession>
<feature type="transmembrane region" description="Helical" evidence="7">
    <location>
        <begin position="164"/>
        <end position="187"/>
    </location>
</feature>
<evidence type="ECO:0000256" key="6">
    <source>
        <dbReference type="SAM" id="MobiDB-lite"/>
    </source>
</evidence>
<dbReference type="GO" id="GO:0008270">
    <property type="term" value="F:zinc ion binding"/>
    <property type="evidence" value="ECO:0007669"/>
    <property type="project" value="UniProtKB-KW"/>
</dbReference>
<dbReference type="PROSITE" id="PS50850">
    <property type="entry name" value="MFS"/>
    <property type="match status" value="1"/>
</dbReference>
<proteinExistence type="predicted"/>
<keyword evidence="5" id="KW-0863">Zinc-finger</keyword>
<feature type="transmembrane region" description="Helical" evidence="7">
    <location>
        <begin position="331"/>
        <end position="353"/>
    </location>
</feature>
<feature type="transmembrane region" description="Helical" evidence="7">
    <location>
        <begin position="238"/>
        <end position="257"/>
    </location>
</feature>
<dbReference type="InterPro" id="IPR036259">
    <property type="entry name" value="MFS_trans_sf"/>
</dbReference>
<keyword evidence="5" id="KW-0479">Metal-binding</keyword>
<dbReference type="PANTHER" id="PTHR23501">
    <property type="entry name" value="MAJOR FACILITATOR SUPERFAMILY"/>
    <property type="match status" value="1"/>
</dbReference>
<keyword evidence="11" id="KW-1185">Reference proteome</keyword>
<dbReference type="Pfam" id="PF00098">
    <property type="entry name" value="zf-CCHC"/>
    <property type="match status" value="6"/>
</dbReference>
<feature type="transmembrane region" description="Helical" evidence="7">
    <location>
        <begin position="393"/>
        <end position="416"/>
    </location>
</feature>
<evidence type="ECO:0000313" key="11">
    <source>
        <dbReference type="Proteomes" id="UP000249619"/>
    </source>
</evidence>
<feature type="region of interest" description="Disordered" evidence="6">
    <location>
        <begin position="859"/>
        <end position="912"/>
    </location>
</feature>
<dbReference type="SMART" id="SM00343">
    <property type="entry name" value="ZnF_C2HC"/>
    <property type="match status" value="7"/>
</dbReference>
<feature type="region of interest" description="Disordered" evidence="6">
    <location>
        <begin position="1"/>
        <end position="32"/>
    </location>
</feature>
<feature type="compositionally biased region" description="Low complexity" evidence="6">
    <location>
        <begin position="866"/>
        <end position="886"/>
    </location>
</feature>
<feature type="transmembrane region" description="Helical" evidence="7">
    <location>
        <begin position="79"/>
        <end position="99"/>
    </location>
</feature>
<protein>
    <submittedName>
        <fullName evidence="10">Mfs multidrug transporter</fullName>
    </submittedName>
</protein>
<dbReference type="Pfam" id="PF07690">
    <property type="entry name" value="MFS_1"/>
    <property type="match status" value="1"/>
</dbReference>
<evidence type="ECO:0000256" key="2">
    <source>
        <dbReference type="ARBA" id="ARBA00022692"/>
    </source>
</evidence>
<dbReference type="Gene3D" id="4.10.60.10">
    <property type="entry name" value="Zinc finger, CCHC-type"/>
    <property type="match status" value="4"/>
</dbReference>
<keyword evidence="3 7" id="KW-1133">Transmembrane helix</keyword>
<dbReference type="SUPFAM" id="SSF103473">
    <property type="entry name" value="MFS general substrate transporter"/>
    <property type="match status" value="1"/>
</dbReference>
<dbReference type="GO" id="GO:0015174">
    <property type="term" value="F:basic amino acid transmembrane transporter activity"/>
    <property type="evidence" value="ECO:0007669"/>
    <property type="project" value="TreeGrafter"/>
</dbReference>
<feature type="domain" description="CCHC-type" evidence="8">
    <location>
        <begin position="769"/>
        <end position="784"/>
    </location>
</feature>
<dbReference type="InterPro" id="IPR020846">
    <property type="entry name" value="MFS_dom"/>
</dbReference>
<evidence type="ECO:0000313" key="10">
    <source>
        <dbReference type="EMBL" id="RAR03889.1"/>
    </source>
</evidence>
<dbReference type="GO" id="GO:0003676">
    <property type="term" value="F:nucleic acid binding"/>
    <property type="evidence" value="ECO:0007669"/>
    <property type="project" value="InterPro"/>
</dbReference>
<organism evidence="10 11">
    <name type="scientific">Stemphylium lycopersici</name>
    <name type="common">Tomato gray leaf spot disease fungus</name>
    <name type="synonym">Thyrospora lycopersici</name>
    <dbReference type="NCBI Taxonomy" id="183478"/>
    <lineage>
        <taxon>Eukaryota</taxon>
        <taxon>Fungi</taxon>
        <taxon>Dikarya</taxon>
        <taxon>Ascomycota</taxon>
        <taxon>Pezizomycotina</taxon>
        <taxon>Dothideomycetes</taxon>
        <taxon>Pleosporomycetidae</taxon>
        <taxon>Pleosporales</taxon>
        <taxon>Pleosporineae</taxon>
        <taxon>Pleosporaceae</taxon>
        <taxon>Stemphylium</taxon>
    </lineage>
</organism>
<feature type="domain" description="CCHC-type" evidence="8">
    <location>
        <begin position="691"/>
        <end position="705"/>
    </location>
</feature>
<feature type="compositionally biased region" description="Basic and acidic residues" evidence="6">
    <location>
        <begin position="23"/>
        <end position="32"/>
    </location>
</feature>
<dbReference type="AlphaFoldDB" id="A0A364MUR5"/>
<evidence type="ECO:0000256" key="5">
    <source>
        <dbReference type="PROSITE-ProRule" id="PRU00047"/>
    </source>
</evidence>
<dbReference type="InterPro" id="IPR001878">
    <property type="entry name" value="Znf_CCHC"/>
</dbReference>
<dbReference type="SUPFAM" id="SSF57756">
    <property type="entry name" value="Retrovirus zinc finger-like domains"/>
    <property type="match status" value="4"/>
</dbReference>
<evidence type="ECO:0000259" key="9">
    <source>
        <dbReference type="PROSITE" id="PS50850"/>
    </source>
</evidence>
<dbReference type="PROSITE" id="PS50158">
    <property type="entry name" value="ZF_CCHC"/>
    <property type="match status" value="6"/>
</dbReference>
<comment type="caution">
    <text evidence="10">The sequence shown here is derived from an EMBL/GenBank/DDBJ whole genome shotgun (WGS) entry which is preliminary data.</text>
</comment>
<sequence>MAIANGSAERDPLLERPTSPSSSERHGKHDETTISTSRGAFIVASVGLLIFLQATNISILTTTQSSIAADLDAFETASWFTSSYLIAMSSLAPLMGRLCQVFSPRLCMFFSTMMICIGSVITSTSMSFEHFILGRVVTGAGGGGIFIVASIMAIQMTSPKRRGLYIGLANTAMTVGVSLGAVIAGALEPRIGWKPLFGIQAPLSFIAGLCLLFSIPASHTSKNIRYANLSIRDKLARIDYSGALLLTTTIVLFLLGLSGPKVLPTPIVLSALALPVFVLNEAYVASDPVIPVSVLRSRGTLLTCLATTGFMMARWSILFYTPVYSLAVRGWAPAVAGSILIPTNAGFASGGLLAGVFHIKRTGSFYLHTVVAMALFPITMAVLAFISTPTSPWALYVVMVFLNGLVTGAATNYALVHLLHLTLPEVHPIVISLLATFRGFSGSFGSAIGGGYFVRVLHKSLDDGFARAGLKNRGELTRRLLGSPALICAFQHKQSPRRICTTAQSTAPKLYAGQQTCFKLGAQLAGVSPLSVILSLTVPLSRRHTTNRLSIVVPSLSAELSIMARGPAVIQSAMVSNPYPQPREHVPRWTHCELCDRTVPTKDWGTHKGSKKHRALENKEREEIERAKNPAGFGGNAADLDTPFPNANNEFGSSDSFGNFATTTGDDGWGTGGDFSTTNTSYNHNGSDRACYGCGQTGHQKRDCPTSGGGGGGNACYGCGMTGHQKRDCPQASGSQACYNCGETGHRKSDCTQARKPMAGGGGGGDRLCFNCNNPGHNKSDCPEPPASRGGGGGGGGRACHNCGEEGHISRECDKPRVIKCHNCDEEGHSSRECPKPRDWNRVKCRNCNNFGHGEKRCPEPPAENTGGASTAATGGWGDAAAETTGNWADDTAAAVEGNGGWGNAAAASSTW</sequence>
<dbReference type="InterPro" id="IPR011701">
    <property type="entry name" value="MFS"/>
</dbReference>
<evidence type="ECO:0000256" key="3">
    <source>
        <dbReference type="ARBA" id="ARBA00022989"/>
    </source>
</evidence>
<feature type="transmembrane region" description="Helical" evidence="7">
    <location>
        <begin position="365"/>
        <end position="387"/>
    </location>
</feature>
<dbReference type="PANTHER" id="PTHR23501:SF6">
    <property type="entry name" value="MULTIDRUG TRANSPORTER, PUTATIVE (AFU_ORTHOLOGUE AFUA_3G14560)-RELATED"/>
    <property type="match status" value="1"/>
</dbReference>
<evidence type="ECO:0000256" key="7">
    <source>
        <dbReference type="SAM" id="Phobius"/>
    </source>
</evidence>
<evidence type="ECO:0000259" key="8">
    <source>
        <dbReference type="PROSITE" id="PS50158"/>
    </source>
</evidence>
<keyword evidence="4 7" id="KW-0472">Membrane</keyword>
<feature type="transmembrane region" description="Helical" evidence="7">
    <location>
        <begin position="300"/>
        <end position="319"/>
    </location>
</feature>
<dbReference type="Gene3D" id="1.20.1250.20">
    <property type="entry name" value="MFS general substrate transporter like domains"/>
    <property type="match status" value="1"/>
</dbReference>
<comment type="subcellular location">
    <subcellularLocation>
        <location evidence="1">Membrane</location>
        <topology evidence="1">Multi-pass membrane protein</topology>
    </subcellularLocation>
</comment>